<protein>
    <submittedName>
        <fullName evidence="1">Uncharacterized protein</fullName>
    </submittedName>
</protein>
<accession>A0ABW2CPN1</accession>
<proteinExistence type="predicted"/>
<gene>
    <name evidence="1" type="ORF">ACFQKB_24215</name>
</gene>
<dbReference type="EMBL" id="JBHSXS010000015">
    <property type="protein sequence ID" value="MFC6882881.1"/>
    <property type="molecule type" value="Genomic_DNA"/>
</dbReference>
<organism evidence="1 2">
    <name type="scientific">Actinomadura yumaensis</name>
    <dbReference type="NCBI Taxonomy" id="111807"/>
    <lineage>
        <taxon>Bacteria</taxon>
        <taxon>Bacillati</taxon>
        <taxon>Actinomycetota</taxon>
        <taxon>Actinomycetes</taxon>
        <taxon>Streptosporangiales</taxon>
        <taxon>Thermomonosporaceae</taxon>
        <taxon>Actinomadura</taxon>
    </lineage>
</organism>
<reference evidence="2" key="1">
    <citation type="journal article" date="2019" name="Int. J. Syst. Evol. Microbiol.">
        <title>The Global Catalogue of Microorganisms (GCM) 10K type strain sequencing project: providing services to taxonomists for standard genome sequencing and annotation.</title>
        <authorList>
            <consortium name="The Broad Institute Genomics Platform"/>
            <consortium name="The Broad Institute Genome Sequencing Center for Infectious Disease"/>
            <person name="Wu L."/>
            <person name="Ma J."/>
        </authorList>
    </citation>
    <scope>NUCLEOTIDE SEQUENCE [LARGE SCALE GENOMIC DNA]</scope>
    <source>
        <strain evidence="2">JCM 3369</strain>
    </source>
</reference>
<sequence>MGLLDGRMCLGHGRLKLSACRGEHVRCFAELFHMADPEFLSIALPDAFQAPDVLVQAIPRFPESPADHVVRPFETLERIRVRAVKKVGDRVVVVLRRVALP</sequence>
<comment type="caution">
    <text evidence="1">The sequence shown here is derived from an EMBL/GenBank/DDBJ whole genome shotgun (WGS) entry which is preliminary data.</text>
</comment>
<evidence type="ECO:0000313" key="2">
    <source>
        <dbReference type="Proteomes" id="UP001596380"/>
    </source>
</evidence>
<evidence type="ECO:0000313" key="1">
    <source>
        <dbReference type="EMBL" id="MFC6882881.1"/>
    </source>
</evidence>
<dbReference type="RefSeq" id="WP_160820352.1">
    <property type="nucleotide sequence ID" value="NZ_JBHSXE010000001.1"/>
</dbReference>
<name>A0ABW2CPN1_9ACTN</name>
<keyword evidence="2" id="KW-1185">Reference proteome</keyword>
<dbReference type="Proteomes" id="UP001596380">
    <property type="component" value="Unassembled WGS sequence"/>
</dbReference>